<organism evidence="1 2">
    <name type="scientific">Corynebacterium felinum</name>
    <dbReference type="NCBI Taxonomy" id="131318"/>
    <lineage>
        <taxon>Bacteria</taxon>
        <taxon>Bacillati</taxon>
        <taxon>Actinomycetota</taxon>
        <taxon>Actinomycetes</taxon>
        <taxon>Mycobacteriales</taxon>
        <taxon>Corynebacteriaceae</taxon>
        <taxon>Corynebacterium</taxon>
    </lineage>
</organism>
<gene>
    <name evidence="1" type="ORF">J2S37_002016</name>
</gene>
<comment type="caution">
    <text evidence="1">The sequence shown here is derived from an EMBL/GenBank/DDBJ whole genome shotgun (WGS) entry which is preliminary data.</text>
</comment>
<accession>A0ABU2BA60</accession>
<sequence>MIRADTRCPRSVHIRDVYAVSYCSAPECLGVAFRVSGLILGQIVRRDLHGCHEKRLHQ</sequence>
<protein>
    <submittedName>
        <fullName evidence="1">Uncharacterized protein</fullName>
    </submittedName>
</protein>
<proteinExistence type="predicted"/>
<dbReference type="Proteomes" id="UP001183619">
    <property type="component" value="Unassembled WGS sequence"/>
</dbReference>
<evidence type="ECO:0000313" key="1">
    <source>
        <dbReference type="EMBL" id="MDR7355478.1"/>
    </source>
</evidence>
<dbReference type="EMBL" id="JAVDYF010000001">
    <property type="protein sequence ID" value="MDR7355478.1"/>
    <property type="molecule type" value="Genomic_DNA"/>
</dbReference>
<evidence type="ECO:0000313" key="2">
    <source>
        <dbReference type="Proteomes" id="UP001183619"/>
    </source>
</evidence>
<name>A0ABU2BA60_9CORY</name>
<keyword evidence="2" id="KW-1185">Reference proteome</keyword>
<reference evidence="1 2" key="1">
    <citation type="submission" date="2023-07" db="EMBL/GenBank/DDBJ databases">
        <title>Sequencing the genomes of 1000 actinobacteria strains.</title>
        <authorList>
            <person name="Klenk H.-P."/>
        </authorList>
    </citation>
    <scope>NUCLEOTIDE SEQUENCE [LARGE SCALE GENOMIC DNA]</scope>
    <source>
        <strain evidence="1 2">DSM 44508</strain>
    </source>
</reference>